<sequence length="867" mass="95024">MATEVPYFTNAENGYVPAKLAHRSAASSQPLRLLRFVVNHVIPDTVKFLLQLIPLALSGLVGLVLPSKKKSIHGHTALVTGGANGLGRALCLRLAREGCQVAVVDIDLAGAQRTVEDVRALGVKAEAFLADIANYEAVERLRLEVESKLGPVDVLVNNAGLLAVLSLSEGKPADLERIVNVNLLSHFWTIRAFMPGMITRHRGHIVGIASIAAYFPVGRFIPYTVTKYAVRALMESLNSELRMDGLQNTIQTTCVYPALIATRQQFMDMLDKLNFLKRFYVFTPEQVAEQIVWGVLINKREVFVPNIMALFSKHFECLPAGLRHLLVSCTIRTFIDGMKQRQRGHILAVSSILGCLPMPRTVSYVATKFAIRGMMQALQRELTMDGFGEKIVATTLFPTFIATRKELMDLLSELSLDEKLAILTPENVADSAIEGMLRGQVDVYAAPFFIRLFMYLSGYASVFARSGSNGVAKSNSTVTILTLHSYTHTETHTHTHTSAIAIETEASSECSVCSFVQRNVSGQAQGNTMQSLHNIGQTPYQKALSGKPTSTRAGASLVETLRFVASVVLDVVTFFVLLVPLVVQFFAGLTRKATKKNISGWTALVTGGANGLGRDICLQLAQTGCHIAVVDLDDVNGAQTVADVRKLGVKAQFFKADVSSFEAVSNLKREVSSKLGPVDILVNNAGVLPLMSLREGTPDDLKKVIEINLLSHLWTLRVFTDDMIQRKRGHIVAIASIASYLPIERIITYAASKYGVRGLMGSFASELHNEGVDDIVKTTTVYPCFIKTRLELMDALKKMGIKNRVPIMRSETVARAVVGGILYNKAHVYIPKVVGPFVGIYENLPFKVAHLAKRCLLRTSIPNVMER</sequence>
<organism evidence="12 13">
    <name type="scientific">Anopheles arabiensis</name>
    <name type="common">Mosquito</name>
    <dbReference type="NCBI Taxonomy" id="7173"/>
    <lineage>
        <taxon>Eukaryota</taxon>
        <taxon>Metazoa</taxon>
        <taxon>Ecdysozoa</taxon>
        <taxon>Arthropoda</taxon>
        <taxon>Hexapoda</taxon>
        <taxon>Insecta</taxon>
        <taxon>Pterygota</taxon>
        <taxon>Neoptera</taxon>
        <taxon>Endopterygota</taxon>
        <taxon>Diptera</taxon>
        <taxon>Nematocera</taxon>
        <taxon>Culicoidea</taxon>
        <taxon>Culicidae</taxon>
        <taxon>Anophelinae</taxon>
        <taxon>Anopheles</taxon>
    </lineage>
</organism>
<keyword evidence="7" id="KW-0443">Lipid metabolism</keyword>
<dbReference type="GO" id="GO:0052650">
    <property type="term" value="F:all-trans-retinol dehydrogenase (NADP+) activity"/>
    <property type="evidence" value="ECO:0007669"/>
    <property type="project" value="UniProtKB-ARBA"/>
</dbReference>
<dbReference type="GO" id="GO:0005811">
    <property type="term" value="C:lipid droplet"/>
    <property type="evidence" value="ECO:0007669"/>
    <property type="project" value="TreeGrafter"/>
</dbReference>
<evidence type="ECO:0000256" key="5">
    <source>
        <dbReference type="ARBA" id="ARBA00022989"/>
    </source>
</evidence>
<keyword evidence="3" id="KW-0812">Transmembrane</keyword>
<dbReference type="AlphaFoldDB" id="A0A182HP21"/>
<dbReference type="GO" id="GO:0016020">
    <property type="term" value="C:membrane"/>
    <property type="evidence" value="ECO:0007669"/>
    <property type="project" value="UniProtKB-SubCell"/>
</dbReference>
<dbReference type="PRINTS" id="PR00080">
    <property type="entry name" value="SDRFAMILY"/>
</dbReference>
<evidence type="ECO:0000256" key="6">
    <source>
        <dbReference type="ARBA" id="ARBA00023002"/>
    </source>
</evidence>
<dbReference type="EMBL" id="APCN01002871">
    <property type="status" value="NOT_ANNOTATED_CDS"/>
    <property type="molecule type" value="Genomic_DNA"/>
</dbReference>
<dbReference type="PANTHER" id="PTHR24322:SF748">
    <property type="entry name" value="FI23927P1-RELATED"/>
    <property type="match status" value="1"/>
</dbReference>
<comment type="similarity">
    <text evidence="2">Belongs to the short-chain dehydrogenases/reductases (SDR) family.</text>
</comment>
<dbReference type="Gene3D" id="3.40.50.720">
    <property type="entry name" value="NAD(P)-binding Rossmann-like Domain"/>
    <property type="match status" value="3"/>
</dbReference>
<evidence type="ECO:0000256" key="9">
    <source>
        <dbReference type="ARBA" id="ARBA00059620"/>
    </source>
</evidence>
<name>A0A182HP21_ANOAR</name>
<evidence type="ECO:0000256" key="2">
    <source>
        <dbReference type="ARBA" id="ARBA00006484"/>
    </source>
</evidence>
<dbReference type="InterPro" id="IPR020904">
    <property type="entry name" value="Sc_DH/Rdtase_CS"/>
</dbReference>
<dbReference type="PROSITE" id="PS00061">
    <property type="entry name" value="ADH_SHORT"/>
    <property type="match status" value="2"/>
</dbReference>
<dbReference type="PRINTS" id="PR00081">
    <property type="entry name" value="GDHRDH"/>
</dbReference>
<dbReference type="VEuPathDB" id="VectorBase:AARA21_005944"/>
<dbReference type="FunFam" id="3.40.50.720:FF:000131">
    <property type="entry name" value="Short-chain dehydrogenase/reductase 3"/>
    <property type="match status" value="2"/>
</dbReference>
<dbReference type="InterPro" id="IPR036291">
    <property type="entry name" value="NAD(P)-bd_dom_sf"/>
</dbReference>
<evidence type="ECO:0000256" key="4">
    <source>
        <dbReference type="ARBA" id="ARBA00022857"/>
    </source>
</evidence>
<evidence type="ECO:0000313" key="13">
    <source>
        <dbReference type="Proteomes" id="UP000075840"/>
    </source>
</evidence>
<accession>A0A182HP21</accession>
<comment type="function">
    <text evidence="9">Catalyzes the reduction of all-trans-retinal to all-trans-retinol in the presence of NADPH.</text>
</comment>
<evidence type="ECO:0000256" key="3">
    <source>
        <dbReference type="ARBA" id="ARBA00022692"/>
    </source>
</evidence>
<proteinExistence type="inferred from homology"/>
<dbReference type="SUPFAM" id="SSF51735">
    <property type="entry name" value="NAD(P)-binding Rossmann-fold domains"/>
    <property type="match status" value="3"/>
</dbReference>
<reference evidence="12" key="1">
    <citation type="submission" date="2022-08" db="UniProtKB">
        <authorList>
            <consortium name="EnsemblMetazoa"/>
        </authorList>
    </citation>
    <scope>IDENTIFICATION</scope>
    <source>
        <strain evidence="12">Dongola</strain>
    </source>
</reference>
<protein>
    <recommendedName>
        <fullName evidence="10">Short-chain dehydrogenase/reductase 3</fullName>
    </recommendedName>
    <alternativeName>
        <fullName evidence="11">Retinal short-chain dehydrogenase/reductase 1</fullName>
    </alternativeName>
</protein>
<dbReference type="PANTHER" id="PTHR24322">
    <property type="entry name" value="PKSB"/>
    <property type="match status" value="1"/>
</dbReference>
<keyword evidence="6" id="KW-0560">Oxidoreductase</keyword>
<evidence type="ECO:0000256" key="10">
    <source>
        <dbReference type="ARBA" id="ARBA00068717"/>
    </source>
</evidence>
<evidence type="ECO:0000256" key="8">
    <source>
        <dbReference type="ARBA" id="ARBA00023136"/>
    </source>
</evidence>
<evidence type="ECO:0000256" key="7">
    <source>
        <dbReference type="ARBA" id="ARBA00023098"/>
    </source>
</evidence>
<comment type="subcellular location">
    <subcellularLocation>
        <location evidence="1">Membrane</location>
        <topology evidence="1">Multi-pass membrane protein</topology>
    </subcellularLocation>
</comment>
<keyword evidence="4" id="KW-0521">NADP</keyword>
<dbReference type="Pfam" id="PF00106">
    <property type="entry name" value="adh_short"/>
    <property type="match status" value="3"/>
</dbReference>
<keyword evidence="13" id="KW-1185">Reference proteome</keyword>
<dbReference type="VEuPathDB" id="VectorBase:AARA21_013517"/>
<dbReference type="EnsemblMetazoa" id="AARA003010-RA">
    <property type="protein sequence ID" value="AARA003010-PA"/>
    <property type="gene ID" value="AARA003010"/>
</dbReference>
<evidence type="ECO:0000256" key="1">
    <source>
        <dbReference type="ARBA" id="ARBA00004141"/>
    </source>
</evidence>
<evidence type="ECO:0000256" key="11">
    <source>
        <dbReference type="ARBA" id="ARBA00082544"/>
    </source>
</evidence>
<dbReference type="InterPro" id="IPR002347">
    <property type="entry name" value="SDR_fam"/>
</dbReference>
<keyword evidence="8" id="KW-0472">Membrane</keyword>
<evidence type="ECO:0000313" key="12">
    <source>
        <dbReference type="EnsemblMetazoa" id="AARA003010-PA"/>
    </source>
</evidence>
<dbReference type="VEuPathDB" id="VectorBase:AARA003010"/>
<dbReference type="Proteomes" id="UP000075840">
    <property type="component" value="Unassembled WGS sequence"/>
</dbReference>
<keyword evidence="5" id="KW-1133">Transmembrane helix</keyword>